<evidence type="ECO:0000313" key="2">
    <source>
        <dbReference type="EMBL" id="MDP9869833.1"/>
    </source>
</evidence>
<reference evidence="2 3" key="1">
    <citation type="submission" date="2023-07" db="EMBL/GenBank/DDBJ databases">
        <title>Sequencing the genomes of 1000 actinobacteria strains.</title>
        <authorList>
            <person name="Klenk H.-P."/>
        </authorList>
    </citation>
    <scope>NUCLEOTIDE SEQUENCE [LARGE SCALE GENOMIC DNA]</scope>
    <source>
        <strain evidence="2 3">DSM 44109</strain>
    </source>
</reference>
<evidence type="ECO:0000313" key="3">
    <source>
        <dbReference type="Proteomes" id="UP001230426"/>
    </source>
</evidence>
<dbReference type="SUPFAM" id="SSF55729">
    <property type="entry name" value="Acyl-CoA N-acyltransferases (Nat)"/>
    <property type="match status" value="1"/>
</dbReference>
<organism evidence="2 3">
    <name type="scientific">Streptosporangium brasiliense</name>
    <dbReference type="NCBI Taxonomy" id="47480"/>
    <lineage>
        <taxon>Bacteria</taxon>
        <taxon>Bacillati</taxon>
        <taxon>Actinomycetota</taxon>
        <taxon>Actinomycetes</taxon>
        <taxon>Streptosporangiales</taxon>
        <taxon>Streptosporangiaceae</taxon>
        <taxon>Streptosporangium</taxon>
    </lineage>
</organism>
<accession>A0ABT9RKJ9</accession>
<evidence type="ECO:0000259" key="1">
    <source>
        <dbReference type="PROSITE" id="PS51186"/>
    </source>
</evidence>
<dbReference type="PROSITE" id="PS51186">
    <property type="entry name" value="GNAT"/>
    <property type="match status" value="1"/>
</dbReference>
<feature type="domain" description="N-acetyltransferase" evidence="1">
    <location>
        <begin position="126"/>
        <end position="265"/>
    </location>
</feature>
<dbReference type="InterPro" id="IPR000182">
    <property type="entry name" value="GNAT_dom"/>
</dbReference>
<comment type="caution">
    <text evidence="2">The sequence shown here is derived from an EMBL/GenBank/DDBJ whole genome shotgun (WGS) entry which is preliminary data.</text>
</comment>
<proteinExistence type="predicted"/>
<dbReference type="EMBL" id="JAUSRB010000002">
    <property type="protein sequence ID" value="MDP9869833.1"/>
    <property type="molecule type" value="Genomic_DNA"/>
</dbReference>
<name>A0ABT9RKJ9_9ACTN</name>
<sequence length="265" mass="28945">MDISSRAQAYLHAYDAQLRGRPVPGRTVERVGPVLRIVSDGHGQGSLTYRDLGGLEGAELDAFIAAQRDFFTEIGRPVEWKYHGYDLPADLPVRLAAAGFEPEERETVMVGEAAGLATVPVPPEGVRLREAAGRADLERIREMEEAVWEADRGWLPDLLERDMAGPGDRCAVVLAEAGEQVVCAAWMRFHEGTDFVSLWGGSTLKEWRGRGVYRAMVAHRAGLAVARGFRLVQVDASEDSRPILARLGLAAVATTTPYVWVPPTA</sequence>
<dbReference type="Gene3D" id="3.40.630.30">
    <property type="match status" value="1"/>
</dbReference>
<protein>
    <submittedName>
        <fullName evidence="2">GNAT superfamily N-acetyltransferase</fullName>
    </submittedName>
</protein>
<dbReference type="Proteomes" id="UP001230426">
    <property type="component" value="Unassembled WGS sequence"/>
</dbReference>
<dbReference type="RefSeq" id="WP_306874214.1">
    <property type="nucleotide sequence ID" value="NZ_JAUSRB010000002.1"/>
</dbReference>
<keyword evidence="3" id="KW-1185">Reference proteome</keyword>
<gene>
    <name evidence="2" type="ORF">J2S55_009099</name>
</gene>
<dbReference type="InterPro" id="IPR016181">
    <property type="entry name" value="Acyl_CoA_acyltransferase"/>
</dbReference>
<dbReference type="CDD" id="cd04301">
    <property type="entry name" value="NAT_SF"/>
    <property type="match status" value="1"/>
</dbReference>